<keyword evidence="2" id="KW-1185">Reference proteome</keyword>
<dbReference type="SUPFAM" id="SSF52047">
    <property type="entry name" value="RNI-like"/>
    <property type="match status" value="1"/>
</dbReference>
<proteinExistence type="predicted"/>
<dbReference type="PANTHER" id="PTHR38926:SF5">
    <property type="entry name" value="F-BOX AND LEUCINE-RICH REPEAT PROTEIN 6"/>
    <property type="match status" value="1"/>
</dbReference>
<dbReference type="EMBL" id="JANAVB010025675">
    <property type="protein sequence ID" value="KAJ6820320.1"/>
    <property type="molecule type" value="Genomic_DNA"/>
</dbReference>
<accession>A0AAX6FVC7</accession>
<protein>
    <submittedName>
        <fullName evidence="1">F-box/LRR-repeat protein-like</fullName>
    </submittedName>
</protein>
<sequence>MGGSWHRLLGQRILQAGPGGPHAERALRVQALARGVHGRPVLESPQPPGHGSHAMEQLQHEIQASVQHQALLVHGLHEDVIDRGRGSTVELAFSTERFASLQELEYASINCLKLKVLGLPNMFQEEDKHLPGFIEKWKDLEFLTMGRKPSSFLEIIERISLNCSSFRGLCLSGRIDSEDASAIAKHLPKLKRLVMSGCSLGKRELLAILDGCRELQAVDVSNCTGFVPDDEIMRIASFVGEFKHEGAKMEEEYMVYYGDVYWGMDC</sequence>
<dbReference type="Gene3D" id="3.80.10.10">
    <property type="entry name" value="Ribonuclease Inhibitor"/>
    <property type="match status" value="1"/>
</dbReference>
<evidence type="ECO:0000313" key="1">
    <source>
        <dbReference type="EMBL" id="KAJ6820320.1"/>
    </source>
</evidence>
<dbReference type="AlphaFoldDB" id="A0AAX6FVC7"/>
<dbReference type="PANTHER" id="PTHR38926">
    <property type="entry name" value="F-BOX DOMAIN CONTAINING PROTEIN, EXPRESSED"/>
    <property type="match status" value="1"/>
</dbReference>
<evidence type="ECO:0000313" key="2">
    <source>
        <dbReference type="Proteomes" id="UP001140949"/>
    </source>
</evidence>
<organism evidence="1 2">
    <name type="scientific">Iris pallida</name>
    <name type="common">Sweet iris</name>
    <dbReference type="NCBI Taxonomy" id="29817"/>
    <lineage>
        <taxon>Eukaryota</taxon>
        <taxon>Viridiplantae</taxon>
        <taxon>Streptophyta</taxon>
        <taxon>Embryophyta</taxon>
        <taxon>Tracheophyta</taxon>
        <taxon>Spermatophyta</taxon>
        <taxon>Magnoliopsida</taxon>
        <taxon>Liliopsida</taxon>
        <taxon>Asparagales</taxon>
        <taxon>Iridaceae</taxon>
        <taxon>Iridoideae</taxon>
        <taxon>Irideae</taxon>
        <taxon>Iris</taxon>
    </lineage>
</organism>
<gene>
    <name evidence="1" type="ORF">M6B38_399775</name>
</gene>
<dbReference type="InterPro" id="IPR032675">
    <property type="entry name" value="LRR_dom_sf"/>
</dbReference>
<name>A0AAX6FVC7_IRIPA</name>
<comment type="caution">
    <text evidence="1">The sequence shown here is derived from an EMBL/GenBank/DDBJ whole genome shotgun (WGS) entry which is preliminary data.</text>
</comment>
<dbReference type="Proteomes" id="UP001140949">
    <property type="component" value="Unassembled WGS sequence"/>
</dbReference>
<reference evidence="1" key="1">
    <citation type="journal article" date="2023" name="GigaByte">
        <title>Genome assembly of the bearded iris, Iris pallida Lam.</title>
        <authorList>
            <person name="Bruccoleri R.E."/>
            <person name="Oakeley E.J."/>
            <person name="Faust A.M.E."/>
            <person name="Altorfer M."/>
            <person name="Dessus-Babus S."/>
            <person name="Burckhardt D."/>
            <person name="Oertli M."/>
            <person name="Naumann U."/>
            <person name="Petersen F."/>
            <person name="Wong J."/>
        </authorList>
    </citation>
    <scope>NUCLEOTIDE SEQUENCE</scope>
    <source>
        <strain evidence="1">GSM-AAB239-AS_SAM_17_03QT</strain>
    </source>
</reference>
<reference evidence="1" key="2">
    <citation type="submission" date="2023-04" db="EMBL/GenBank/DDBJ databases">
        <authorList>
            <person name="Bruccoleri R.E."/>
            <person name="Oakeley E.J."/>
            <person name="Faust A.-M."/>
            <person name="Dessus-Babus S."/>
            <person name="Altorfer M."/>
            <person name="Burckhardt D."/>
            <person name="Oertli M."/>
            <person name="Naumann U."/>
            <person name="Petersen F."/>
            <person name="Wong J."/>
        </authorList>
    </citation>
    <scope>NUCLEOTIDE SEQUENCE</scope>
    <source>
        <strain evidence="1">GSM-AAB239-AS_SAM_17_03QT</strain>
        <tissue evidence="1">Leaf</tissue>
    </source>
</reference>